<dbReference type="InterPro" id="IPR001173">
    <property type="entry name" value="Glyco_trans_2-like"/>
</dbReference>
<evidence type="ECO:0000313" key="2">
    <source>
        <dbReference type="EMBL" id="GAA5015906.1"/>
    </source>
</evidence>
<dbReference type="RefSeq" id="WP_345650947.1">
    <property type="nucleotide sequence ID" value="NZ_BAABKB010000014.1"/>
</dbReference>
<dbReference type="PANTHER" id="PTHR43646">
    <property type="entry name" value="GLYCOSYLTRANSFERASE"/>
    <property type="match status" value="1"/>
</dbReference>
<dbReference type="PANTHER" id="PTHR43646:SF6">
    <property type="entry name" value="PRE-MYCOFACTOCIN GLYCOSYLTRANSFERASE"/>
    <property type="match status" value="1"/>
</dbReference>
<comment type="caution">
    <text evidence="2">The sequence shown here is derived from an EMBL/GenBank/DDBJ whole genome shotgun (WGS) entry which is preliminary data.</text>
</comment>
<dbReference type="InterPro" id="IPR029044">
    <property type="entry name" value="Nucleotide-diphossugar_trans"/>
</dbReference>
<organism evidence="2 3">
    <name type="scientific">Streptomyces siamensis</name>
    <dbReference type="NCBI Taxonomy" id="1274986"/>
    <lineage>
        <taxon>Bacteria</taxon>
        <taxon>Bacillati</taxon>
        <taxon>Actinomycetota</taxon>
        <taxon>Actinomycetes</taxon>
        <taxon>Kitasatosporales</taxon>
        <taxon>Streptomycetaceae</taxon>
        <taxon>Streptomyces</taxon>
    </lineage>
</organism>
<name>A0ABP9IZP3_9ACTN</name>
<dbReference type="InterPro" id="IPR023981">
    <property type="entry name" value="MftF"/>
</dbReference>
<sequence length="478" mass="50763">MIDVPPLPAAFRLHPDPGLNVLRDGRVLLGGAPYRLMRLTPQAVPVITGWLDGKPVGDRRPAGLLARRLVQAGMMHPLPPQASPRPSVTVVVPVRDRAEQLARCLSGLRDGLEVIVVDDASLRPAAVADVVRAAGARLVRRAVNGGPAAARNTGLAHATTELVAFVDSDCLPRPGWIDALLPHFADPAVAAVAPRIVADGPGNGLLASYEAERSALDMGTEESIVRPGSAVPYVPGAALLVRRAAVGRGFDTTLRVGEDVDLVWRLAAAGLHVRYDPSVTVAHVHRTRPRQWVAQRIQYGGSAAPLAARHPGTLPATAMAGWSAVAWGLTLARQPLAGALVTVGTTALLARKLAAWSDRPWATAARLGGGGTLLAGEQLGRTLTRAWWPLALPLVAAVPRTRLPLTAAAVLAPLMEYRRSRPGLPVLPWTAIRLADDVAYSLGVWRGCLRERTTEPLRPKLWWFSADGITPPPEPTRG</sequence>
<proteinExistence type="predicted"/>
<reference evidence="3" key="1">
    <citation type="journal article" date="2019" name="Int. J. Syst. Evol. Microbiol.">
        <title>The Global Catalogue of Microorganisms (GCM) 10K type strain sequencing project: providing services to taxonomists for standard genome sequencing and annotation.</title>
        <authorList>
            <consortium name="The Broad Institute Genomics Platform"/>
            <consortium name="The Broad Institute Genome Sequencing Center for Infectious Disease"/>
            <person name="Wu L."/>
            <person name="Ma J."/>
        </authorList>
    </citation>
    <scope>NUCLEOTIDE SEQUENCE [LARGE SCALE GENOMIC DNA]</scope>
    <source>
        <strain evidence="3">JCM 18409</strain>
    </source>
</reference>
<dbReference type="NCBIfam" id="TIGR03965">
    <property type="entry name" value="mycofact_glyco"/>
    <property type="match status" value="1"/>
</dbReference>
<keyword evidence="3" id="KW-1185">Reference proteome</keyword>
<dbReference type="Pfam" id="PF00535">
    <property type="entry name" value="Glycos_transf_2"/>
    <property type="match status" value="1"/>
</dbReference>
<dbReference type="SUPFAM" id="SSF53448">
    <property type="entry name" value="Nucleotide-diphospho-sugar transferases"/>
    <property type="match status" value="1"/>
</dbReference>
<evidence type="ECO:0000259" key="1">
    <source>
        <dbReference type="Pfam" id="PF00535"/>
    </source>
</evidence>
<accession>A0ABP9IZP3</accession>
<dbReference type="Gene3D" id="3.90.550.10">
    <property type="entry name" value="Spore Coat Polysaccharide Biosynthesis Protein SpsA, Chain A"/>
    <property type="match status" value="1"/>
</dbReference>
<dbReference type="Proteomes" id="UP001501759">
    <property type="component" value="Unassembled WGS sequence"/>
</dbReference>
<gene>
    <name evidence="2" type="primary">mftF</name>
    <name evidence="2" type="ORF">GCM10023335_41210</name>
</gene>
<feature type="domain" description="Glycosyltransferase 2-like" evidence="1">
    <location>
        <begin position="89"/>
        <end position="243"/>
    </location>
</feature>
<protein>
    <submittedName>
        <fullName evidence="2">Mycofactocin biosynthesis glycosyltransferase MftF</fullName>
    </submittedName>
</protein>
<evidence type="ECO:0000313" key="3">
    <source>
        <dbReference type="Proteomes" id="UP001501759"/>
    </source>
</evidence>
<dbReference type="EMBL" id="BAABKB010000014">
    <property type="protein sequence ID" value="GAA5015906.1"/>
    <property type="molecule type" value="Genomic_DNA"/>
</dbReference>